<feature type="transmembrane region" description="Helical" evidence="1">
    <location>
        <begin position="12"/>
        <end position="29"/>
    </location>
</feature>
<reference evidence="2 3" key="1">
    <citation type="submission" date="2021-01" db="EMBL/GenBank/DDBJ databases">
        <title>Genome public.</title>
        <authorList>
            <person name="Liu C."/>
            <person name="Sun Q."/>
        </authorList>
    </citation>
    <scope>NUCLEOTIDE SEQUENCE [LARGE SCALE GENOMIC DNA]</scope>
    <source>
        <strain evidence="2 3">YIM B02515</strain>
    </source>
</reference>
<dbReference type="EMBL" id="JAESWC010000001">
    <property type="protein sequence ID" value="MBL4934568.1"/>
    <property type="molecule type" value="Genomic_DNA"/>
</dbReference>
<name>A0ABS1T972_9CLOT</name>
<keyword evidence="3" id="KW-1185">Reference proteome</keyword>
<evidence type="ECO:0000313" key="2">
    <source>
        <dbReference type="EMBL" id="MBL4934568.1"/>
    </source>
</evidence>
<keyword evidence="1" id="KW-1133">Transmembrane helix</keyword>
<organism evidence="2 3">
    <name type="scientific">Clostridium rhizosphaerae</name>
    <dbReference type="NCBI Taxonomy" id="2803861"/>
    <lineage>
        <taxon>Bacteria</taxon>
        <taxon>Bacillati</taxon>
        <taxon>Bacillota</taxon>
        <taxon>Clostridia</taxon>
        <taxon>Eubacteriales</taxon>
        <taxon>Clostridiaceae</taxon>
        <taxon>Clostridium</taxon>
    </lineage>
</organism>
<comment type="caution">
    <text evidence="2">The sequence shown here is derived from an EMBL/GenBank/DDBJ whole genome shotgun (WGS) entry which is preliminary data.</text>
</comment>
<accession>A0ABS1T972</accession>
<proteinExistence type="predicted"/>
<gene>
    <name evidence="2" type="ORF">JK636_02220</name>
</gene>
<keyword evidence="1" id="KW-0812">Transmembrane</keyword>
<evidence type="ECO:0000313" key="3">
    <source>
        <dbReference type="Proteomes" id="UP000632377"/>
    </source>
</evidence>
<dbReference type="Proteomes" id="UP000632377">
    <property type="component" value="Unassembled WGS sequence"/>
</dbReference>
<sequence length="132" mass="15444">MRYATKDNLKMSIILIVAALILFSVIYYTCAPPKITGMITSDTKIIDNRYLETKKSEGYSGEDIAVKIYNGKEQYLMVYRGPSLTECRYDMNKKDFDSLQVDKRYWFSVKLYKKNNTDSGKVERMYTENPVR</sequence>
<evidence type="ECO:0000256" key="1">
    <source>
        <dbReference type="SAM" id="Phobius"/>
    </source>
</evidence>
<keyword evidence="1" id="KW-0472">Membrane</keyword>
<protein>
    <submittedName>
        <fullName evidence="2">Uncharacterized protein</fullName>
    </submittedName>
</protein>
<dbReference type="RefSeq" id="WP_202747198.1">
    <property type="nucleotide sequence ID" value="NZ_JAESWC010000001.1"/>
</dbReference>